<evidence type="ECO:0000256" key="1">
    <source>
        <dbReference type="SAM" id="Coils"/>
    </source>
</evidence>
<organism evidence="3 4">
    <name type="scientific">Daphnia magna</name>
    <dbReference type="NCBI Taxonomy" id="35525"/>
    <lineage>
        <taxon>Eukaryota</taxon>
        <taxon>Metazoa</taxon>
        <taxon>Ecdysozoa</taxon>
        <taxon>Arthropoda</taxon>
        <taxon>Crustacea</taxon>
        <taxon>Branchiopoda</taxon>
        <taxon>Diplostraca</taxon>
        <taxon>Cladocera</taxon>
        <taxon>Anomopoda</taxon>
        <taxon>Daphniidae</taxon>
        <taxon>Daphnia</taxon>
    </lineage>
</organism>
<gene>
    <name evidence="3" type="ORF">APZ42_001395</name>
</gene>
<feature type="region of interest" description="Disordered" evidence="2">
    <location>
        <begin position="170"/>
        <end position="191"/>
    </location>
</feature>
<dbReference type="InterPro" id="IPR031248">
    <property type="entry name" value="RNF213"/>
</dbReference>
<name>A0A164J0N5_9CRUS</name>
<dbReference type="GO" id="GO:0016887">
    <property type="term" value="F:ATP hydrolysis activity"/>
    <property type="evidence" value="ECO:0007669"/>
    <property type="project" value="InterPro"/>
</dbReference>
<evidence type="ECO:0000256" key="2">
    <source>
        <dbReference type="SAM" id="MobiDB-lite"/>
    </source>
</evidence>
<evidence type="ECO:0000313" key="4">
    <source>
        <dbReference type="Proteomes" id="UP000076858"/>
    </source>
</evidence>
<dbReference type="PANTHER" id="PTHR22605:SF16">
    <property type="entry name" value="E3 UBIQUITIN-PROTEIN LIGASE RNF213"/>
    <property type="match status" value="1"/>
</dbReference>
<dbReference type="EMBL" id="LRGB01006054">
    <property type="protein sequence ID" value="KZS01829.1"/>
    <property type="molecule type" value="Genomic_DNA"/>
</dbReference>
<keyword evidence="1" id="KW-0175">Coiled coil</keyword>
<sequence length="447" mass="51536">MTVDHVKSGSFQDIPTTKLIMLGLAEKKDIPFLERAKVMDLQKAMSRLPRKFFNNLHATVKKSGTSVEKTLKPYRKGATKAIVEQLENHFDLLEEILNRVRNRRVPLIELASLQDPQVLDCLKSFGLSDRTLAELRQEIEELRERHNLYASLYSRFSRSEVMINRQDGLREEENDLEEDDNDENDGKPETHHILDTKEWESYLKDIDSGRSILTLQDAMNLEVPLQSPSAVWLFQIKESDLFMEKIWHLMVKSAQTFPLCRKDLQIFVSQCATEWVRLARSVAFGSTSFILMGEIVRLQADPNVLSKRHLQIHSVEGVATAYRNFKNLQELRHLIGPFVAALRFFTILERGPIDALHNFVKTNLLKNWDTTTLAQMAETGILRVVNEDLNIDPERPETRNAMQFISSLVTDENRSPLIEWLREKTEKDMEAMGKILQGTLLVAYGNF</sequence>
<keyword evidence="4" id="KW-1185">Reference proteome</keyword>
<dbReference type="Proteomes" id="UP000076858">
    <property type="component" value="Unassembled WGS sequence"/>
</dbReference>
<proteinExistence type="predicted"/>
<feature type="compositionally biased region" description="Acidic residues" evidence="2">
    <location>
        <begin position="170"/>
        <end position="183"/>
    </location>
</feature>
<evidence type="ECO:0000313" key="3">
    <source>
        <dbReference type="EMBL" id="KZS01829.1"/>
    </source>
</evidence>
<dbReference type="GO" id="GO:0004842">
    <property type="term" value="F:ubiquitin-protein transferase activity"/>
    <property type="evidence" value="ECO:0007669"/>
    <property type="project" value="InterPro"/>
</dbReference>
<accession>A0A164J0N5</accession>
<dbReference type="AlphaFoldDB" id="A0A164J0N5"/>
<comment type="caution">
    <text evidence="3">The sequence shown here is derived from an EMBL/GenBank/DDBJ whole genome shotgun (WGS) entry which is preliminary data.</text>
</comment>
<dbReference type="PANTHER" id="PTHR22605">
    <property type="entry name" value="RZ-TYPE DOMAIN-CONTAINING PROTEIN"/>
    <property type="match status" value="1"/>
</dbReference>
<feature type="coiled-coil region" evidence="1">
    <location>
        <begin position="83"/>
        <end position="152"/>
    </location>
</feature>
<reference evidence="3 4" key="1">
    <citation type="submission" date="2016-03" db="EMBL/GenBank/DDBJ databases">
        <title>EvidentialGene: Evidence-directed Construction of Genes on Genomes.</title>
        <authorList>
            <person name="Gilbert D.G."/>
            <person name="Choi J.-H."/>
            <person name="Mockaitis K."/>
            <person name="Colbourne J."/>
            <person name="Pfrender M."/>
        </authorList>
    </citation>
    <scope>NUCLEOTIDE SEQUENCE [LARGE SCALE GENOMIC DNA]</scope>
    <source>
        <strain evidence="3 4">Xinb3</strain>
        <tissue evidence="3">Complete organism</tissue>
    </source>
</reference>
<protein>
    <submittedName>
        <fullName evidence="3">Uncharacterized protein</fullName>
    </submittedName>
</protein>